<dbReference type="InterPro" id="IPR001031">
    <property type="entry name" value="Thioesterase"/>
</dbReference>
<dbReference type="EMBL" id="JAFJZZ010000005">
    <property type="protein sequence ID" value="MBN7773933.1"/>
    <property type="molecule type" value="Genomic_DNA"/>
</dbReference>
<evidence type="ECO:0000256" key="1">
    <source>
        <dbReference type="ARBA" id="ARBA00007169"/>
    </source>
</evidence>
<keyword evidence="4" id="KW-1185">Reference proteome</keyword>
<protein>
    <submittedName>
        <fullName evidence="3">Thioesterase</fullName>
    </submittedName>
</protein>
<evidence type="ECO:0000313" key="3">
    <source>
        <dbReference type="EMBL" id="MBN7773933.1"/>
    </source>
</evidence>
<comment type="caution">
    <text evidence="3">The sequence shown here is derived from an EMBL/GenBank/DDBJ whole genome shotgun (WGS) entry which is preliminary data.</text>
</comment>
<sequence>MKWINHCKGAEKGKINILCFPYAGAGSGYFARWIRFFDERFNILPVQYPMRDNRMTEPMPDTIQELAKQFITESEELFEAPYALFGHCMGSHVAYEVGIAAKEHYGVSPAAAFLSSAVSPRKVNMISTKDLEQDQFLAHYGVKELVESWDANYRNFFLPILRADSLMCENYSPKEVKKIPCKICVLYGNSDLELQPFSQVRDWENYTDYGIEYLSYEGDHFFIDREPKKVADDVMAYLERTVIMK</sequence>
<dbReference type="PANTHER" id="PTHR11487:SF0">
    <property type="entry name" value="S-ACYL FATTY ACID SYNTHASE THIOESTERASE, MEDIUM CHAIN"/>
    <property type="match status" value="1"/>
</dbReference>
<name>A0A939DAW3_CLOAM</name>
<dbReference type="AlphaFoldDB" id="A0A939DAW3"/>
<dbReference type="Pfam" id="PF00975">
    <property type="entry name" value="Thioesterase"/>
    <property type="match status" value="1"/>
</dbReference>
<comment type="similarity">
    <text evidence="1">Belongs to the thioesterase family.</text>
</comment>
<evidence type="ECO:0000259" key="2">
    <source>
        <dbReference type="Pfam" id="PF00975"/>
    </source>
</evidence>
<dbReference type="GO" id="GO:0008610">
    <property type="term" value="P:lipid biosynthetic process"/>
    <property type="evidence" value="ECO:0007669"/>
    <property type="project" value="TreeGrafter"/>
</dbReference>
<organism evidence="3 4">
    <name type="scientific">Clostridium aminobutyricum</name>
    <dbReference type="NCBI Taxonomy" id="33953"/>
    <lineage>
        <taxon>Bacteria</taxon>
        <taxon>Bacillati</taxon>
        <taxon>Bacillota</taxon>
        <taxon>Clostridia</taxon>
        <taxon>Eubacteriales</taxon>
        <taxon>Clostridiaceae</taxon>
        <taxon>Clostridium</taxon>
    </lineage>
</organism>
<gene>
    <name evidence="3" type="ORF">JYB65_11220</name>
</gene>
<dbReference type="Proteomes" id="UP000664545">
    <property type="component" value="Unassembled WGS sequence"/>
</dbReference>
<dbReference type="Gene3D" id="3.40.50.1820">
    <property type="entry name" value="alpha/beta hydrolase"/>
    <property type="match status" value="1"/>
</dbReference>
<evidence type="ECO:0000313" key="4">
    <source>
        <dbReference type="Proteomes" id="UP000664545"/>
    </source>
</evidence>
<accession>A0A939DAW3</accession>
<dbReference type="SUPFAM" id="SSF53474">
    <property type="entry name" value="alpha/beta-Hydrolases"/>
    <property type="match status" value="1"/>
</dbReference>
<reference evidence="3" key="1">
    <citation type="submission" date="2021-02" db="EMBL/GenBank/DDBJ databases">
        <title>Abyssanaerobacter marinus gen.nov., sp., nov, anaerobic bacterium isolated from the Onnuri vent field of Indian Ocean and suggestion of Mogibacteriaceae fam. nov., and proposal of reclassification of ambiguous this family's genus member.</title>
        <authorList>
            <person name="Kim Y.J."/>
            <person name="Yang J.-A."/>
        </authorList>
    </citation>
    <scope>NUCLEOTIDE SEQUENCE</scope>
    <source>
        <strain evidence="3">DSM 2634</strain>
    </source>
</reference>
<feature type="domain" description="Thioesterase" evidence="2">
    <location>
        <begin position="17"/>
        <end position="233"/>
    </location>
</feature>
<dbReference type="PANTHER" id="PTHR11487">
    <property type="entry name" value="THIOESTERASE"/>
    <property type="match status" value="1"/>
</dbReference>
<dbReference type="RefSeq" id="WP_206582773.1">
    <property type="nucleotide sequence ID" value="NZ_JAFJZZ010000005.1"/>
</dbReference>
<dbReference type="InterPro" id="IPR029058">
    <property type="entry name" value="AB_hydrolase_fold"/>
</dbReference>
<dbReference type="InterPro" id="IPR012223">
    <property type="entry name" value="TEII"/>
</dbReference>
<proteinExistence type="inferred from homology"/>